<dbReference type="AlphaFoldDB" id="A0A6G4XH35"/>
<accession>A0A6G4XH35</accession>
<feature type="compositionally biased region" description="Basic and acidic residues" evidence="1">
    <location>
        <begin position="174"/>
        <end position="195"/>
    </location>
</feature>
<feature type="region of interest" description="Disordered" evidence="1">
    <location>
        <begin position="68"/>
        <end position="249"/>
    </location>
</feature>
<feature type="region of interest" description="Disordered" evidence="1">
    <location>
        <begin position="1"/>
        <end position="38"/>
    </location>
</feature>
<reference evidence="2 3" key="1">
    <citation type="submission" date="2020-02" db="EMBL/GenBank/DDBJ databases">
        <title>Whole-genome analyses of novel actinobacteria.</title>
        <authorList>
            <person name="Sahin N."/>
            <person name="Tokatli A."/>
        </authorList>
    </citation>
    <scope>NUCLEOTIDE SEQUENCE [LARGE SCALE GENOMIC DNA]</scope>
    <source>
        <strain evidence="2 3">YC504</strain>
    </source>
</reference>
<feature type="compositionally biased region" description="Low complexity" evidence="1">
    <location>
        <begin position="96"/>
        <end position="114"/>
    </location>
</feature>
<dbReference type="EMBL" id="JAAKZW010000028">
    <property type="protein sequence ID" value="NGO76160.1"/>
    <property type="molecule type" value="Genomic_DNA"/>
</dbReference>
<protein>
    <recommendedName>
        <fullName evidence="4">Hydrogenase expression protein HypF</fullName>
    </recommendedName>
</protein>
<feature type="compositionally biased region" description="Basic and acidic residues" evidence="1">
    <location>
        <begin position="207"/>
        <end position="249"/>
    </location>
</feature>
<organism evidence="2 3">
    <name type="scientific">Streptomyces mesophilus</name>
    <dbReference type="NCBI Taxonomy" id="1775132"/>
    <lineage>
        <taxon>Bacteria</taxon>
        <taxon>Bacillati</taxon>
        <taxon>Actinomycetota</taxon>
        <taxon>Actinomycetes</taxon>
        <taxon>Kitasatosporales</taxon>
        <taxon>Streptomycetaceae</taxon>
        <taxon>Streptomyces</taxon>
    </lineage>
</organism>
<name>A0A6G4XH35_9ACTN</name>
<sequence>MPGDGTQLALGAADGAASSPLNGTRAKTGPKHAAPRKSLLTKLQIPANRAMALAAMPTAVFVGMGLMPKPALADDGEIPFSSGPCVTREDVEAAQEESASPTPTPSASETGTESGKPEEKPSEEPSPEPSTSASGEAPADGTADTAEPKAAAEPTASPSPSETTNPLDPLGVGEKLDQFGEDVKDFFTPDDKETATPEPSATPTPEPSEKPTAEETEKPAEDDASKDEPTADKPTEDVADKVTGEVDKAEDKLKADIEKAADEVGAEVENLDEALKELPLGEDGKPRFPCAEGDPKALADADLEPGIPALPDYPWKLETSMLTLRGLDYHGVVNVKTASGAVKPVLKFTADEVDIKDLHQVVQDPKGGPTAHVKGAKGSTSEIRDGTVTMYTESLKGNLFGLIPVEFTPKTPPPLNVPFAFFTNVTVMQAGQFGGTLTVPGFQNYIEE</sequence>
<gene>
    <name evidence="2" type="ORF">G6045_10840</name>
</gene>
<feature type="compositionally biased region" description="Low complexity" evidence="1">
    <location>
        <begin position="1"/>
        <end position="17"/>
    </location>
</feature>
<dbReference type="Proteomes" id="UP000481109">
    <property type="component" value="Unassembled WGS sequence"/>
</dbReference>
<evidence type="ECO:0008006" key="4">
    <source>
        <dbReference type="Google" id="ProtNLM"/>
    </source>
</evidence>
<evidence type="ECO:0000256" key="1">
    <source>
        <dbReference type="SAM" id="MobiDB-lite"/>
    </source>
</evidence>
<comment type="caution">
    <text evidence="2">The sequence shown here is derived from an EMBL/GenBank/DDBJ whole genome shotgun (WGS) entry which is preliminary data.</text>
</comment>
<keyword evidence="3" id="KW-1185">Reference proteome</keyword>
<evidence type="ECO:0000313" key="2">
    <source>
        <dbReference type="EMBL" id="NGO76160.1"/>
    </source>
</evidence>
<evidence type="ECO:0000313" key="3">
    <source>
        <dbReference type="Proteomes" id="UP000481109"/>
    </source>
</evidence>
<feature type="compositionally biased region" description="Low complexity" evidence="1">
    <location>
        <begin position="129"/>
        <end position="166"/>
    </location>
</feature>
<proteinExistence type="predicted"/>